<keyword evidence="3 5" id="KW-0012">Acyltransferase</keyword>
<evidence type="ECO:0000313" key="6">
    <source>
        <dbReference type="Proteomes" id="UP000595917"/>
    </source>
</evidence>
<dbReference type="PANTHER" id="PTHR10434:SF11">
    <property type="entry name" value="1-ACYL-SN-GLYCEROL-3-PHOSPHATE ACYLTRANSFERASE"/>
    <property type="match status" value="1"/>
</dbReference>
<keyword evidence="6" id="KW-1185">Reference proteome</keyword>
<dbReference type="InterPro" id="IPR002123">
    <property type="entry name" value="Plipid/glycerol_acylTrfase"/>
</dbReference>
<dbReference type="AlphaFoldDB" id="A0A7T7XM48"/>
<evidence type="ECO:0000259" key="4">
    <source>
        <dbReference type="SMART" id="SM00563"/>
    </source>
</evidence>
<evidence type="ECO:0000256" key="3">
    <source>
        <dbReference type="ARBA" id="ARBA00023315"/>
    </source>
</evidence>
<dbReference type="GO" id="GO:0006654">
    <property type="term" value="P:phosphatidic acid biosynthetic process"/>
    <property type="evidence" value="ECO:0007669"/>
    <property type="project" value="TreeGrafter"/>
</dbReference>
<comment type="pathway">
    <text evidence="1">Lipid metabolism.</text>
</comment>
<proteinExistence type="predicted"/>
<evidence type="ECO:0000256" key="2">
    <source>
        <dbReference type="ARBA" id="ARBA00022679"/>
    </source>
</evidence>
<organism evidence="5 6">
    <name type="scientific">Breznakiella homolactica</name>
    <dbReference type="NCBI Taxonomy" id="2798577"/>
    <lineage>
        <taxon>Bacteria</taxon>
        <taxon>Pseudomonadati</taxon>
        <taxon>Spirochaetota</taxon>
        <taxon>Spirochaetia</taxon>
        <taxon>Spirochaetales</taxon>
        <taxon>Breznakiellaceae</taxon>
        <taxon>Breznakiella</taxon>
    </lineage>
</organism>
<dbReference type="KEGG" id="bhc:JFL75_18565"/>
<dbReference type="EMBL" id="CP067089">
    <property type="protein sequence ID" value="QQO08910.1"/>
    <property type="molecule type" value="Genomic_DNA"/>
</dbReference>
<dbReference type="GO" id="GO:0003841">
    <property type="term" value="F:1-acylglycerol-3-phosphate O-acyltransferase activity"/>
    <property type="evidence" value="ECO:0007669"/>
    <property type="project" value="TreeGrafter"/>
</dbReference>
<dbReference type="Proteomes" id="UP000595917">
    <property type="component" value="Chromosome"/>
</dbReference>
<dbReference type="RefSeq" id="WP_215626216.1">
    <property type="nucleotide sequence ID" value="NZ_CP067089.2"/>
</dbReference>
<feature type="domain" description="Phospholipid/glycerol acyltransferase" evidence="4">
    <location>
        <begin position="55"/>
        <end position="170"/>
    </location>
</feature>
<dbReference type="SMART" id="SM00563">
    <property type="entry name" value="PlsC"/>
    <property type="match status" value="1"/>
</dbReference>
<protein>
    <submittedName>
        <fullName evidence="5">1-acyl-sn-glycerol-3-phosphate acyltransferase</fullName>
    </submittedName>
</protein>
<reference evidence="5" key="1">
    <citation type="submission" date="2021-01" db="EMBL/GenBank/DDBJ databases">
        <title>Description of Breznakiella homolactica.</title>
        <authorList>
            <person name="Song Y."/>
            <person name="Brune A."/>
        </authorList>
    </citation>
    <scope>NUCLEOTIDE SEQUENCE</scope>
    <source>
        <strain evidence="5">RmG30</strain>
    </source>
</reference>
<accession>A0A7T7XM48</accession>
<dbReference type="CDD" id="cd07989">
    <property type="entry name" value="LPLAT_AGPAT-like"/>
    <property type="match status" value="1"/>
</dbReference>
<dbReference type="Pfam" id="PF01553">
    <property type="entry name" value="Acyltransferase"/>
    <property type="match status" value="1"/>
</dbReference>
<gene>
    <name evidence="5" type="ORF">JFL75_18565</name>
</gene>
<evidence type="ECO:0000256" key="1">
    <source>
        <dbReference type="ARBA" id="ARBA00005189"/>
    </source>
</evidence>
<dbReference type="SUPFAM" id="SSF69593">
    <property type="entry name" value="Glycerol-3-phosphate (1)-acyltransferase"/>
    <property type="match status" value="1"/>
</dbReference>
<dbReference type="PANTHER" id="PTHR10434">
    <property type="entry name" value="1-ACYL-SN-GLYCEROL-3-PHOSPHATE ACYLTRANSFERASE"/>
    <property type="match status" value="1"/>
</dbReference>
<evidence type="ECO:0000313" key="5">
    <source>
        <dbReference type="EMBL" id="QQO08910.1"/>
    </source>
</evidence>
<keyword evidence="2" id="KW-0808">Transferase</keyword>
<sequence length="251" mass="28445">MPYKHGKSLIDNSLAFRLASTLTFYTVWPVAQFVNILFYSSSYENIGKLKGIPRAIVVSNHTTFLDPVMISRIFLPGRTWHTLLEATVETPVLGTLTRLLGGMPIPRGRSGFRQLAAECEKAFKHRRFIHFYPEGECYLYNQQVREFKPGAFLIAAELDIPVVPLATVFSEGRINRGNFWGRSLPRQKLVVLDPVYPAQFISRDDKGEIKMDSVHQFAGAVRDVIQTEIDSRSGTSAFYRGKMDRIKGIND</sequence>
<name>A0A7T7XM48_9SPIR</name>